<proteinExistence type="predicted"/>
<accession>A0A370G8H4</accession>
<evidence type="ECO:0000313" key="4">
    <source>
        <dbReference type="Proteomes" id="UP000562982"/>
    </source>
</evidence>
<dbReference type="Gene3D" id="2.60.120.620">
    <property type="entry name" value="q2cbj1_9rhob like domain"/>
    <property type="match status" value="1"/>
</dbReference>
<keyword evidence="2" id="KW-0223">Dioxygenase</keyword>
<protein>
    <submittedName>
        <fullName evidence="1 2">Phytanoyl-CoA dioxygenase</fullName>
    </submittedName>
</protein>
<keyword evidence="2" id="KW-0560">Oxidoreductase</keyword>
<sequence>MHKIIKTVLTYPVWVFQLFTGTKSFRDNPLIASRRLNETGLHVVRQSLAHRAAAWRRRRLKRGIPPHLLAEFDRDGFVVIRDFLPAEMFRQILEDVRQYRGEARETIQGDTVTRRIALEPCVLTRMPGVRRLLDLPLLGRLIRLAGSRDCEPLYYVQTILPHAVTGDPDPQLQFHADTFHPTVKAWFTLTETADESGPFVYVPGSHRLNPARQAWEKRMSLEAAGSGDRLSGRGSFRVDADAIAAMGYAAPRAVAVPANTLIVADTGGFHARGVSAQPGIRVEIWAYERGNPFFAPLIDLWRIRAIGRRRASVMWAFHDWLEESGFGVHVWRKRGNVGAFDRDVGGHEMLHIAPGVPGWFGQVSAHMLRRIVRR</sequence>
<gene>
    <name evidence="2" type="ORF">C7453_104268</name>
    <name evidence="1" type="ORF">HLH32_09680</name>
</gene>
<dbReference type="GO" id="GO:0016706">
    <property type="term" value="F:2-oxoglutarate-dependent dioxygenase activity"/>
    <property type="evidence" value="ECO:0007669"/>
    <property type="project" value="UniProtKB-ARBA"/>
</dbReference>
<keyword evidence="3" id="KW-1185">Reference proteome</keyword>
<dbReference type="EMBL" id="JABEQI010000004">
    <property type="protein sequence ID" value="MBB2186654.1"/>
    <property type="molecule type" value="Genomic_DNA"/>
</dbReference>
<dbReference type="OrthoDB" id="547161at2"/>
<dbReference type="RefSeq" id="WP_114727312.1">
    <property type="nucleotide sequence ID" value="NZ_BJMI01000003.1"/>
</dbReference>
<organism evidence="2 3">
    <name type="scientific">Gluconacetobacter liquefaciens</name>
    <name type="common">Acetobacter liquefaciens</name>
    <dbReference type="NCBI Taxonomy" id="89584"/>
    <lineage>
        <taxon>Bacteria</taxon>
        <taxon>Pseudomonadati</taxon>
        <taxon>Pseudomonadota</taxon>
        <taxon>Alphaproteobacteria</taxon>
        <taxon>Acetobacterales</taxon>
        <taxon>Acetobacteraceae</taxon>
        <taxon>Gluconacetobacter</taxon>
    </lineage>
</organism>
<name>A0A370G8H4_GLULI</name>
<dbReference type="AlphaFoldDB" id="A0A370G8H4"/>
<dbReference type="SUPFAM" id="SSF51197">
    <property type="entry name" value="Clavaminate synthase-like"/>
    <property type="match status" value="1"/>
</dbReference>
<reference evidence="2 3" key="1">
    <citation type="submission" date="2018-07" db="EMBL/GenBank/DDBJ databases">
        <title>Genomic Encyclopedia of Type Strains, Phase IV (KMG-IV): sequencing the most valuable type-strain genomes for metagenomic binning, comparative biology and taxonomic classification.</title>
        <authorList>
            <person name="Goeker M."/>
        </authorList>
    </citation>
    <scope>NUCLEOTIDE SEQUENCE [LARGE SCALE GENOMIC DNA]</scope>
    <source>
        <strain evidence="2 3">DSM 5603</strain>
    </source>
</reference>
<dbReference type="EMBL" id="QQAW01000004">
    <property type="protein sequence ID" value="RDI38323.1"/>
    <property type="molecule type" value="Genomic_DNA"/>
</dbReference>
<evidence type="ECO:0000313" key="1">
    <source>
        <dbReference type="EMBL" id="MBB2186654.1"/>
    </source>
</evidence>
<dbReference type="Proteomes" id="UP000562982">
    <property type="component" value="Unassembled WGS sequence"/>
</dbReference>
<reference evidence="1 4" key="2">
    <citation type="submission" date="2020-04" db="EMBL/GenBank/DDBJ databases">
        <title>Description of novel Gluconacetobacter.</title>
        <authorList>
            <person name="Sombolestani A."/>
        </authorList>
    </citation>
    <scope>NUCLEOTIDE SEQUENCE [LARGE SCALE GENOMIC DNA]</scope>
    <source>
        <strain evidence="1 4">LMG 1382</strain>
    </source>
</reference>
<dbReference type="InterPro" id="IPR008775">
    <property type="entry name" value="Phytyl_CoA_dOase-like"/>
</dbReference>
<evidence type="ECO:0000313" key="3">
    <source>
        <dbReference type="Proteomes" id="UP000254958"/>
    </source>
</evidence>
<evidence type="ECO:0000313" key="2">
    <source>
        <dbReference type="EMBL" id="RDI38323.1"/>
    </source>
</evidence>
<dbReference type="Pfam" id="PF05721">
    <property type="entry name" value="PhyH"/>
    <property type="match status" value="1"/>
</dbReference>
<comment type="caution">
    <text evidence="2">The sequence shown here is derived from an EMBL/GenBank/DDBJ whole genome shotgun (WGS) entry which is preliminary data.</text>
</comment>
<dbReference type="Proteomes" id="UP000254958">
    <property type="component" value="Unassembled WGS sequence"/>
</dbReference>